<evidence type="ECO:0000259" key="3">
    <source>
        <dbReference type="PROSITE" id="PS50238"/>
    </source>
</evidence>
<dbReference type="SMART" id="SM00139">
    <property type="entry name" value="MyTH4"/>
    <property type="match status" value="1"/>
</dbReference>
<dbReference type="OMA" id="DEMYNDC"/>
<dbReference type="InParanoid" id="G4TAC0"/>
<dbReference type="AlphaFoldDB" id="G4TAC0"/>
<evidence type="ECO:0000313" key="6">
    <source>
        <dbReference type="Proteomes" id="UP000007148"/>
    </source>
</evidence>
<proteinExistence type="predicted"/>
<feature type="region of interest" description="Disordered" evidence="1">
    <location>
        <begin position="316"/>
        <end position="361"/>
    </location>
</feature>
<dbReference type="PANTHER" id="PTHR45876:SF8">
    <property type="entry name" value="FI04035P"/>
    <property type="match status" value="1"/>
</dbReference>
<feature type="domain" description="WW" evidence="2">
    <location>
        <begin position="96"/>
        <end position="124"/>
    </location>
</feature>
<dbReference type="HOGENOM" id="CLU_005171_2_0_1"/>
<dbReference type="InterPro" id="IPR000198">
    <property type="entry name" value="RhoGAP_dom"/>
</dbReference>
<dbReference type="InterPro" id="IPR038185">
    <property type="entry name" value="MyTH4_dom_sf"/>
</dbReference>
<feature type="region of interest" description="Disordered" evidence="1">
    <location>
        <begin position="473"/>
        <end position="507"/>
    </location>
</feature>
<dbReference type="EMBL" id="CAFZ01000029">
    <property type="protein sequence ID" value="CCA68263.1"/>
    <property type="molecule type" value="Genomic_DNA"/>
</dbReference>
<feature type="region of interest" description="Disordered" evidence="1">
    <location>
        <begin position="251"/>
        <end position="279"/>
    </location>
</feature>
<dbReference type="CDD" id="cd00201">
    <property type="entry name" value="WW"/>
    <property type="match status" value="1"/>
</dbReference>
<feature type="compositionally biased region" description="Basic and acidic residues" evidence="1">
    <location>
        <begin position="167"/>
        <end position="187"/>
    </location>
</feature>
<dbReference type="PROSITE" id="PS50238">
    <property type="entry name" value="RHOGAP"/>
    <property type="match status" value="1"/>
</dbReference>
<dbReference type="eggNOG" id="ENOG502QR6X">
    <property type="taxonomic scope" value="Eukaryota"/>
</dbReference>
<evidence type="ECO:0000259" key="2">
    <source>
        <dbReference type="PROSITE" id="PS50020"/>
    </source>
</evidence>
<dbReference type="FunFam" id="1.10.555.10:FF:000045">
    <property type="entry name" value="RhoGAP domain containing protein"/>
    <property type="match status" value="1"/>
</dbReference>
<evidence type="ECO:0008006" key="7">
    <source>
        <dbReference type="Google" id="ProtNLM"/>
    </source>
</evidence>
<dbReference type="GO" id="GO:0005096">
    <property type="term" value="F:GTPase activator activity"/>
    <property type="evidence" value="ECO:0007669"/>
    <property type="project" value="TreeGrafter"/>
</dbReference>
<feature type="compositionally biased region" description="Polar residues" evidence="1">
    <location>
        <begin position="193"/>
        <end position="207"/>
    </location>
</feature>
<dbReference type="SUPFAM" id="SSF51045">
    <property type="entry name" value="WW domain"/>
    <property type="match status" value="1"/>
</dbReference>
<dbReference type="PROSITE" id="PS50020">
    <property type="entry name" value="WW_DOMAIN_2"/>
    <property type="match status" value="1"/>
</dbReference>
<evidence type="ECO:0000256" key="1">
    <source>
        <dbReference type="SAM" id="MobiDB-lite"/>
    </source>
</evidence>
<dbReference type="Gene3D" id="1.10.555.10">
    <property type="entry name" value="Rho GTPase activation protein"/>
    <property type="match status" value="1"/>
</dbReference>
<dbReference type="InterPro" id="IPR000857">
    <property type="entry name" value="MyTH4_dom"/>
</dbReference>
<dbReference type="STRING" id="1109443.G4TAC0"/>
<dbReference type="GO" id="GO:0005856">
    <property type="term" value="C:cytoskeleton"/>
    <property type="evidence" value="ECO:0007669"/>
    <property type="project" value="InterPro"/>
</dbReference>
<feature type="compositionally biased region" description="Polar residues" evidence="1">
    <location>
        <begin position="476"/>
        <end position="490"/>
    </location>
</feature>
<protein>
    <recommendedName>
        <fullName evidence="7">Rho GTPase-activating protein 39</fullName>
    </recommendedName>
</protein>
<gene>
    <name evidence="5" type="ORF">PIIN_02128</name>
</gene>
<dbReference type="PROSITE" id="PS51016">
    <property type="entry name" value="MYTH4"/>
    <property type="match status" value="1"/>
</dbReference>
<feature type="region of interest" description="Disordered" evidence="1">
    <location>
        <begin position="146"/>
        <end position="233"/>
    </location>
</feature>
<dbReference type="InterPro" id="IPR008936">
    <property type="entry name" value="Rho_GTPase_activation_prot"/>
</dbReference>
<feature type="compositionally biased region" description="Basic and acidic residues" evidence="1">
    <location>
        <begin position="494"/>
        <end position="503"/>
    </location>
</feature>
<sequence>MSSVAAAPAAPAAWTAPTISVQRSSIDAGQLQQQQALRASTETAQVDPQWNNTFWVTLSDPQTGAQFYACPATGECSWEPPVGNFVLPPNDQGQWWELSDETRGGLPYYYHTVTGETRWEKPENEFVIPLQVIQTTTLGRRLSVTAMNKRNSQARNDPSIPETVTETTERLSHEHPRVHQRGDDAPNTRRTVKPTSATGVLNSTNEMPATGGSTHSSPPSPTRPNRAAGTPYHVSSRQQNLNAAAEIVVRSTRSGSVGGPGSRPIEASKSAPNFRDQYSTSANQFPQDLQDAASRRAGPSGQLRIQTDNNLRQVASHSAVNDRHGGLPSPRRLAASVPQKLRPRRNTTTTVDQISGPMTGPSHHQMPLADIGGGPILVNYNQPSTKRLSTGDHRTLPRNLAQEIQQFQVADFAKRYFTTHRTGLLFRRRIPVEQLMVWQKGPLSSPLLVLNRSLHKDAVKIFKIIQRIMGDRQSDRPTTSLRMHSETGYTSGRESGRESEHSHYKGSSGSVIEEERWLLQEGLLHGELRDEIYCQVVKQLSGNPSPDSVFRGWQLLCVLVITFPPSKNFEDYLRSFMRERANHTEGRIDVMSKYCIGKLRVITKKGPRGKAPSLQEIEIAQDAAFNPSTFGESLSSIFQLQQRTYPNAKIPIILPFLADGILALGGMKAEGIFRVPGENDVVSDLRLRIDRGFYNLDNIDDPHVPASLLKLWLRELQDPLIPDEMYNDCISCAEDPEKVTQMIASLPSINRRVILFVISFLQKFLDERVMKLTKMTAVNLAVVFAPNLLRCASDSMAVVFTNAKFEQTFVHNLLLHCNCAKMDPDYVPTHGLGPQ</sequence>
<dbReference type="InterPro" id="IPR001202">
    <property type="entry name" value="WW_dom"/>
</dbReference>
<dbReference type="PANTHER" id="PTHR45876">
    <property type="entry name" value="FI04035P"/>
    <property type="match status" value="1"/>
</dbReference>
<organism evidence="5 6">
    <name type="scientific">Serendipita indica (strain DSM 11827)</name>
    <name type="common">Root endophyte fungus</name>
    <name type="synonym">Piriformospora indica</name>
    <dbReference type="NCBI Taxonomy" id="1109443"/>
    <lineage>
        <taxon>Eukaryota</taxon>
        <taxon>Fungi</taxon>
        <taxon>Dikarya</taxon>
        <taxon>Basidiomycota</taxon>
        <taxon>Agaricomycotina</taxon>
        <taxon>Agaricomycetes</taxon>
        <taxon>Sebacinales</taxon>
        <taxon>Serendipitaceae</taxon>
        <taxon>Serendipita</taxon>
    </lineage>
</organism>
<dbReference type="Gene3D" id="2.20.70.10">
    <property type="match status" value="1"/>
</dbReference>
<dbReference type="Proteomes" id="UP000007148">
    <property type="component" value="Unassembled WGS sequence"/>
</dbReference>
<keyword evidence="6" id="KW-1185">Reference proteome</keyword>
<dbReference type="Pfam" id="PF00620">
    <property type="entry name" value="RhoGAP"/>
    <property type="match status" value="1"/>
</dbReference>
<dbReference type="GO" id="GO:0005737">
    <property type="term" value="C:cytoplasm"/>
    <property type="evidence" value="ECO:0007669"/>
    <property type="project" value="TreeGrafter"/>
</dbReference>
<dbReference type="InterPro" id="IPR036020">
    <property type="entry name" value="WW_dom_sf"/>
</dbReference>
<evidence type="ECO:0000313" key="5">
    <source>
        <dbReference type="EMBL" id="CCA68263.1"/>
    </source>
</evidence>
<dbReference type="Pfam" id="PF00784">
    <property type="entry name" value="MyTH4"/>
    <property type="match status" value="1"/>
</dbReference>
<dbReference type="OrthoDB" id="437889at2759"/>
<dbReference type="GO" id="GO:0007165">
    <property type="term" value="P:signal transduction"/>
    <property type="evidence" value="ECO:0007669"/>
    <property type="project" value="InterPro"/>
</dbReference>
<feature type="compositionally biased region" description="Polar residues" evidence="1">
    <location>
        <begin position="146"/>
        <end position="166"/>
    </location>
</feature>
<dbReference type="SUPFAM" id="SSF48350">
    <property type="entry name" value="GTPase activation domain, GAP"/>
    <property type="match status" value="1"/>
</dbReference>
<feature type="compositionally biased region" description="Low complexity" evidence="1">
    <location>
        <begin position="208"/>
        <end position="228"/>
    </location>
</feature>
<accession>G4TAC0</accession>
<dbReference type="PROSITE" id="PS01159">
    <property type="entry name" value="WW_DOMAIN_1"/>
    <property type="match status" value="1"/>
</dbReference>
<feature type="domain" description="MyTH4" evidence="4">
    <location>
        <begin position="438"/>
        <end position="621"/>
    </location>
</feature>
<comment type="caution">
    <text evidence="5">The sequence shown here is derived from an EMBL/GenBank/DDBJ whole genome shotgun (WGS) entry which is preliminary data.</text>
</comment>
<dbReference type="SMART" id="SM00324">
    <property type="entry name" value="RhoGAP"/>
    <property type="match status" value="1"/>
</dbReference>
<feature type="domain" description="Rho-GAP" evidence="3">
    <location>
        <begin position="632"/>
        <end position="821"/>
    </location>
</feature>
<dbReference type="Gene3D" id="1.25.40.530">
    <property type="entry name" value="MyTH4 domain"/>
    <property type="match status" value="1"/>
</dbReference>
<name>G4TAC0_SERID</name>
<evidence type="ECO:0000259" key="4">
    <source>
        <dbReference type="PROSITE" id="PS51016"/>
    </source>
</evidence>
<reference evidence="5 6" key="1">
    <citation type="journal article" date="2011" name="PLoS Pathog.">
        <title>Endophytic Life Strategies Decoded by Genome and Transcriptome Analyses of the Mutualistic Root Symbiont Piriformospora indica.</title>
        <authorList>
            <person name="Zuccaro A."/>
            <person name="Lahrmann U."/>
            <person name="Guldener U."/>
            <person name="Langen G."/>
            <person name="Pfiffi S."/>
            <person name="Biedenkopf D."/>
            <person name="Wong P."/>
            <person name="Samans B."/>
            <person name="Grimm C."/>
            <person name="Basiewicz M."/>
            <person name="Murat C."/>
            <person name="Martin F."/>
            <person name="Kogel K.H."/>
        </authorList>
    </citation>
    <scope>NUCLEOTIDE SEQUENCE [LARGE SCALE GENOMIC DNA]</scope>
    <source>
        <strain evidence="5 6">DSM 11827</strain>
    </source>
</reference>